<reference evidence="1 2" key="1">
    <citation type="journal article" date="2006" name="Science">
        <title>Phytophthora genome sequences uncover evolutionary origins and mechanisms of pathogenesis.</title>
        <authorList>
            <person name="Tyler B.M."/>
            <person name="Tripathy S."/>
            <person name="Zhang X."/>
            <person name="Dehal P."/>
            <person name="Jiang R.H."/>
            <person name="Aerts A."/>
            <person name="Arredondo F.D."/>
            <person name="Baxter L."/>
            <person name="Bensasson D."/>
            <person name="Beynon J.L."/>
            <person name="Chapman J."/>
            <person name="Damasceno C.M."/>
            <person name="Dorrance A.E."/>
            <person name="Dou D."/>
            <person name="Dickerman A.W."/>
            <person name="Dubchak I.L."/>
            <person name="Garbelotto M."/>
            <person name="Gijzen M."/>
            <person name="Gordon S.G."/>
            <person name="Govers F."/>
            <person name="Grunwald N.J."/>
            <person name="Huang W."/>
            <person name="Ivors K.L."/>
            <person name="Jones R.W."/>
            <person name="Kamoun S."/>
            <person name="Krampis K."/>
            <person name="Lamour K.H."/>
            <person name="Lee M.K."/>
            <person name="McDonald W.H."/>
            <person name="Medina M."/>
            <person name="Meijer H.J."/>
            <person name="Nordberg E.K."/>
            <person name="Maclean D.J."/>
            <person name="Ospina-Giraldo M.D."/>
            <person name="Morris P.F."/>
            <person name="Phuntumart V."/>
            <person name="Putnam N.H."/>
            <person name="Rash S."/>
            <person name="Rose J.K."/>
            <person name="Sakihama Y."/>
            <person name="Salamov A.A."/>
            <person name="Savidor A."/>
            <person name="Scheuring C.F."/>
            <person name="Smith B.M."/>
            <person name="Sobral B.W."/>
            <person name="Terry A."/>
            <person name="Torto-Alalibo T.A."/>
            <person name="Win J."/>
            <person name="Xu Z."/>
            <person name="Zhang H."/>
            <person name="Grigoriev I.V."/>
            <person name="Rokhsar D.S."/>
            <person name="Boore J.L."/>
        </authorList>
    </citation>
    <scope>NUCLEOTIDE SEQUENCE [LARGE SCALE GENOMIC DNA]</scope>
    <source>
        <strain evidence="1 2">P6497</strain>
    </source>
</reference>
<evidence type="ECO:0000313" key="2">
    <source>
        <dbReference type="Proteomes" id="UP000002640"/>
    </source>
</evidence>
<proteinExistence type="predicted"/>
<dbReference type="PANTHER" id="PTHR13833">
    <property type="match status" value="1"/>
</dbReference>
<accession>G4Z2N5</accession>
<keyword evidence="2" id="KW-1185">Reference proteome</keyword>
<dbReference type="InParanoid" id="G4Z2N5"/>
<dbReference type="STRING" id="1094619.G4Z2N5"/>
<dbReference type="GeneID" id="20645943"/>
<evidence type="ECO:0000313" key="1">
    <source>
        <dbReference type="EMBL" id="EGZ21464.1"/>
    </source>
</evidence>
<dbReference type="KEGG" id="psoj:PHYSODRAFT_329405"/>
<dbReference type="SUPFAM" id="SSF101898">
    <property type="entry name" value="NHL repeat"/>
    <property type="match status" value="1"/>
</dbReference>
<sequence>MGIAIDSSDSIYVLDMHRILKVTVTLDGDVKVVAGSGAKGFVNGFGESARFSTPWALTFGSDGYLYVPDLDNDCIRKVDITTTEVMTYAGICQTSGAVNGLTTNATFDNPIAIAAAADNVFYASYVLRNVTDGPQGQRLRKIYTA</sequence>
<protein>
    <recommendedName>
        <fullName evidence="3">SMP-30/Gluconolactonase/LRE-like region domain-containing protein</fullName>
    </recommendedName>
</protein>
<dbReference type="SMR" id="G4Z2N5"/>
<dbReference type="Proteomes" id="UP000002640">
    <property type="component" value="Unassembled WGS sequence"/>
</dbReference>
<dbReference type="AlphaFoldDB" id="G4Z2N5"/>
<dbReference type="OMA" id="ITTTEVM"/>
<name>G4Z2N5_PHYSP</name>
<dbReference type="Gene3D" id="2.120.10.30">
    <property type="entry name" value="TolB, C-terminal domain"/>
    <property type="match status" value="1"/>
</dbReference>
<gene>
    <name evidence="1" type="ORF">PHYSODRAFT_329405</name>
</gene>
<dbReference type="PANTHER" id="PTHR13833:SF71">
    <property type="entry name" value="NHL DOMAIN-CONTAINING PROTEIN"/>
    <property type="match status" value="1"/>
</dbReference>
<organism evidence="1 2">
    <name type="scientific">Phytophthora sojae (strain P6497)</name>
    <name type="common">Soybean stem and root rot agent</name>
    <name type="synonym">Phytophthora megasperma f. sp. glycines</name>
    <dbReference type="NCBI Taxonomy" id="1094619"/>
    <lineage>
        <taxon>Eukaryota</taxon>
        <taxon>Sar</taxon>
        <taxon>Stramenopiles</taxon>
        <taxon>Oomycota</taxon>
        <taxon>Peronosporomycetes</taxon>
        <taxon>Peronosporales</taxon>
        <taxon>Peronosporaceae</taxon>
        <taxon>Phytophthora</taxon>
    </lineage>
</organism>
<dbReference type="RefSeq" id="XP_009524181.1">
    <property type="nucleotide sequence ID" value="XM_009525886.1"/>
</dbReference>
<evidence type="ECO:0008006" key="3">
    <source>
        <dbReference type="Google" id="ProtNLM"/>
    </source>
</evidence>
<dbReference type="EMBL" id="JH159153">
    <property type="protein sequence ID" value="EGZ21464.1"/>
    <property type="molecule type" value="Genomic_DNA"/>
</dbReference>
<dbReference type="InterPro" id="IPR011042">
    <property type="entry name" value="6-blade_b-propeller_TolB-like"/>
</dbReference>